<keyword evidence="3 6" id="KW-0547">Nucleotide-binding</keyword>
<feature type="domain" description="Hexokinase N-terminal" evidence="7">
    <location>
        <begin position="81"/>
        <end position="269"/>
    </location>
</feature>
<evidence type="ECO:0000256" key="5">
    <source>
        <dbReference type="ARBA" id="ARBA00022840"/>
    </source>
</evidence>
<dbReference type="GO" id="GO:0005536">
    <property type="term" value="F:D-glucose binding"/>
    <property type="evidence" value="ECO:0007669"/>
    <property type="project" value="InterPro"/>
</dbReference>
<dbReference type="GO" id="GO:0005739">
    <property type="term" value="C:mitochondrion"/>
    <property type="evidence" value="ECO:0007669"/>
    <property type="project" value="TreeGrafter"/>
</dbReference>
<dbReference type="GO" id="GO:0001678">
    <property type="term" value="P:intracellular glucose homeostasis"/>
    <property type="evidence" value="ECO:0007669"/>
    <property type="project" value="InterPro"/>
</dbReference>
<dbReference type="EMBL" id="JAGPXD010000002">
    <property type="protein sequence ID" value="KAH7367578.1"/>
    <property type="molecule type" value="Genomic_DNA"/>
</dbReference>
<dbReference type="Gene3D" id="3.30.420.40">
    <property type="match status" value="1"/>
</dbReference>
<dbReference type="AlphaFoldDB" id="A0A8K0TL65"/>
<dbReference type="InterPro" id="IPR001312">
    <property type="entry name" value="Hexokinase"/>
</dbReference>
<evidence type="ECO:0000256" key="6">
    <source>
        <dbReference type="RuleBase" id="RU362007"/>
    </source>
</evidence>
<evidence type="ECO:0000256" key="4">
    <source>
        <dbReference type="ARBA" id="ARBA00022777"/>
    </source>
</evidence>
<dbReference type="GO" id="GO:0008865">
    <property type="term" value="F:fructokinase activity"/>
    <property type="evidence" value="ECO:0007669"/>
    <property type="project" value="TreeGrafter"/>
</dbReference>
<dbReference type="SUPFAM" id="SSF53067">
    <property type="entry name" value="Actin-like ATPase domain"/>
    <property type="match status" value="2"/>
</dbReference>
<dbReference type="Proteomes" id="UP000813385">
    <property type="component" value="Unassembled WGS sequence"/>
</dbReference>
<evidence type="ECO:0000256" key="3">
    <source>
        <dbReference type="ARBA" id="ARBA00022741"/>
    </source>
</evidence>
<dbReference type="Pfam" id="PF00349">
    <property type="entry name" value="Hexokinase_1"/>
    <property type="match status" value="1"/>
</dbReference>
<evidence type="ECO:0000256" key="2">
    <source>
        <dbReference type="ARBA" id="ARBA00022679"/>
    </source>
</evidence>
<dbReference type="GO" id="GO:0019158">
    <property type="term" value="F:mannokinase activity"/>
    <property type="evidence" value="ECO:0007669"/>
    <property type="project" value="TreeGrafter"/>
</dbReference>
<keyword evidence="6" id="KW-0324">Glycolysis</keyword>
<feature type="domain" description="Hexokinase C-terminal" evidence="8">
    <location>
        <begin position="276"/>
        <end position="551"/>
    </location>
</feature>
<dbReference type="GO" id="GO:0006013">
    <property type="term" value="P:mannose metabolic process"/>
    <property type="evidence" value="ECO:0007669"/>
    <property type="project" value="TreeGrafter"/>
</dbReference>
<dbReference type="GO" id="GO:0006006">
    <property type="term" value="P:glucose metabolic process"/>
    <property type="evidence" value="ECO:0007669"/>
    <property type="project" value="TreeGrafter"/>
</dbReference>
<proteinExistence type="inferred from homology"/>
<dbReference type="FunFam" id="3.40.367.20:FF:000011">
    <property type="entry name" value="Phosphotransferase"/>
    <property type="match status" value="1"/>
</dbReference>
<reference evidence="9" key="1">
    <citation type="journal article" date="2021" name="Nat. Commun.">
        <title>Genetic determinants of endophytism in the Arabidopsis root mycobiome.</title>
        <authorList>
            <person name="Mesny F."/>
            <person name="Miyauchi S."/>
            <person name="Thiergart T."/>
            <person name="Pickel B."/>
            <person name="Atanasova L."/>
            <person name="Karlsson M."/>
            <person name="Huettel B."/>
            <person name="Barry K.W."/>
            <person name="Haridas S."/>
            <person name="Chen C."/>
            <person name="Bauer D."/>
            <person name="Andreopoulos W."/>
            <person name="Pangilinan J."/>
            <person name="LaButti K."/>
            <person name="Riley R."/>
            <person name="Lipzen A."/>
            <person name="Clum A."/>
            <person name="Drula E."/>
            <person name="Henrissat B."/>
            <person name="Kohler A."/>
            <person name="Grigoriev I.V."/>
            <person name="Martin F.M."/>
            <person name="Hacquard S."/>
        </authorList>
    </citation>
    <scope>NUCLEOTIDE SEQUENCE</scope>
    <source>
        <strain evidence="9">MPI-CAGE-AT-0016</strain>
    </source>
</reference>
<comment type="caution">
    <text evidence="9">The sequence shown here is derived from an EMBL/GenBank/DDBJ whole genome shotgun (WGS) entry which is preliminary data.</text>
</comment>
<dbReference type="GO" id="GO:0005524">
    <property type="term" value="F:ATP binding"/>
    <property type="evidence" value="ECO:0007669"/>
    <property type="project" value="UniProtKB-UniRule"/>
</dbReference>
<evidence type="ECO:0000313" key="9">
    <source>
        <dbReference type="EMBL" id="KAH7367578.1"/>
    </source>
</evidence>
<gene>
    <name evidence="9" type="ORF">B0T11DRAFT_55366</name>
</gene>
<evidence type="ECO:0000313" key="10">
    <source>
        <dbReference type="Proteomes" id="UP000813385"/>
    </source>
</evidence>
<dbReference type="OrthoDB" id="419537at2759"/>
<evidence type="ECO:0000259" key="8">
    <source>
        <dbReference type="Pfam" id="PF03727"/>
    </source>
</evidence>
<dbReference type="PROSITE" id="PS51748">
    <property type="entry name" value="HEXOKINASE_2"/>
    <property type="match status" value="1"/>
</dbReference>
<comment type="similarity">
    <text evidence="1 6">Belongs to the hexokinase family.</text>
</comment>
<dbReference type="InterPro" id="IPR043129">
    <property type="entry name" value="ATPase_NBD"/>
</dbReference>
<keyword evidence="10" id="KW-1185">Reference proteome</keyword>
<protein>
    <recommendedName>
        <fullName evidence="6">Phosphotransferase</fullName>
        <ecNumber evidence="6">2.7.1.-</ecNumber>
    </recommendedName>
</protein>
<dbReference type="InterPro" id="IPR022673">
    <property type="entry name" value="Hexokinase_C"/>
</dbReference>
<sequence>MTTLRQSFLSALIRQLLRGKSLIQAFLALWLVPAHSPVPAPASAPAGKPVTTHALGLRRTAQDFLREVELLVLAPVAGDGLAALSGAIKAQYRDALRNKTECMLPSYNHQLPTGQETGRYLALDVGGSTLRVALVELHGTRKGSNGPESEIVRIKSFSIGIDVKSLEGAAFFDWMAARIIEVLAEEKEGHRQESDGPLPMALSWSFPIEQTSLRGGRINNMGKGFRAALGLVDQDLGAVIEASCRRAGLAAEVHAIINDGNATLMSCAYAHPATRFGLILGTGVNIAAYLPVPLVGTAKFGARPPSWTARAQSVIVNTELGMFGGGILPVTRWDALLKKGHPRPDFQPLEQMVSGMYLGEVTRFMILEAIETVGLFEGVVPTSLLEPYSFSTETMSVIQGDSSPDFVKSIDTLSAQHPSTRTPTTEDITFLRSLSTIISRRSAAIIAASIHAIWQLRLEGLREATADLESSHPAKATATAELALQKTMVAFNGSVIESYPGFRETCQALIDELVQESASVDVELGDRASAPRIDLVPAKESSILGAGVALAAAMTEAA</sequence>
<keyword evidence="4 6" id="KW-0418">Kinase</keyword>
<dbReference type="PANTHER" id="PTHR19443:SF24">
    <property type="entry name" value="PHOSPHOTRANSFERASE"/>
    <property type="match status" value="1"/>
</dbReference>
<dbReference type="GO" id="GO:0005829">
    <property type="term" value="C:cytosol"/>
    <property type="evidence" value="ECO:0007669"/>
    <property type="project" value="TreeGrafter"/>
</dbReference>
<dbReference type="EC" id="2.7.1.-" evidence="6"/>
<accession>A0A8K0TL65</accession>
<dbReference type="GO" id="GO:0006096">
    <property type="term" value="P:glycolytic process"/>
    <property type="evidence" value="ECO:0007669"/>
    <property type="project" value="UniProtKB-UniPathway"/>
</dbReference>
<name>A0A8K0TL65_9PEZI</name>
<dbReference type="Gene3D" id="3.40.367.20">
    <property type="match status" value="1"/>
</dbReference>
<evidence type="ECO:0000256" key="1">
    <source>
        <dbReference type="ARBA" id="ARBA00009225"/>
    </source>
</evidence>
<dbReference type="InterPro" id="IPR022672">
    <property type="entry name" value="Hexokinase_N"/>
</dbReference>
<keyword evidence="2 6" id="KW-0808">Transferase</keyword>
<dbReference type="UniPathway" id="UPA00109">
    <property type="reaction ID" value="UER00180"/>
</dbReference>
<organism evidence="9 10">
    <name type="scientific">Plectosphaerella cucumerina</name>
    <dbReference type="NCBI Taxonomy" id="40658"/>
    <lineage>
        <taxon>Eukaryota</taxon>
        <taxon>Fungi</taxon>
        <taxon>Dikarya</taxon>
        <taxon>Ascomycota</taxon>
        <taxon>Pezizomycotina</taxon>
        <taxon>Sordariomycetes</taxon>
        <taxon>Hypocreomycetidae</taxon>
        <taxon>Glomerellales</taxon>
        <taxon>Plectosphaerellaceae</taxon>
        <taxon>Plectosphaerella</taxon>
    </lineage>
</organism>
<dbReference type="Pfam" id="PF03727">
    <property type="entry name" value="Hexokinase_2"/>
    <property type="match status" value="1"/>
</dbReference>
<dbReference type="GO" id="GO:0004340">
    <property type="term" value="F:glucokinase activity"/>
    <property type="evidence" value="ECO:0007669"/>
    <property type="project" value="TreeGrafter"/>
</dbReference>
<dbReference type="PANTHER" id="PTHR19443">
    <property type="entry name" value="HEXOKINASE"/>
    <property type="match status" value="1"/>
</dbReference>
<dbReference type="PRINTS" id="PR00475">
    <property type="entry name" value="HEXOKINASE"/>
</dbReference>
<keyword evidence="5 6" id="KW-0067">ATP-binding</keyword>
<evidence type="ECO:0000259" key="7">
    <source>
        <dbReference type="Pfam" id="PF00349"/>
    </source>
</evidence>